<name>A9WCY0_CHLAA</name>
<evidence type="ECO:0000259" key="9">
    <source>
        <dbReference type="Pfam" id="PF19078"/>
    </source>
</evidence>
<keyword evidence="6" id="KW-0472">Membrane</keyword>
<feature type="domain" description="Bacterial Ig-like" evidence="9">
    <location>
        <begin position="496"/>
        <end position="595"/>
    </location>
</feature>
<gene>
    <name evidence="10" type="ordered locus">Caur_0298</name>
</gene>
<evidence type="ECO:0000259" key="8">
    <source>
        <dbReference type="Pfam" id="PF13229"/>
    </source>
</evidence>
<dbReference type="GO" id="GO:0005576">
    <property type="term" value="C:extracellular region"/>
    <property type="evidence" value="ECO:0007669"/>
    <property type="project" value="UniProtKB-SubCell"/>
</dbReference>
<proteinExistence type="predicted"/>
<keyword evidence="11" id="KW-1185">Reference proteome</keyword>
<dbReference type="eggNOG" id="COG3210">
    <property type="taxonomic scope" value="Bacteria"/>
</dbReference>
<reference evidence="11" key="1">
    <citation type="journal article" date="2011" name="BMC Genomics">
        <title>Complete genome sequence of the filamentous anoxygenic phototrophic bacterium Chloroflexus aurantiacus.</title>
        <authorList>
            <person name="Tang K.H."/>
            <person name="Barry K."/>
            <person name="Chertkov O."/>
            <person name="Dalin E."/>
            <person name="Han C.S."/>
            <person name="Hauser L.J."/>
            <person name="Honchak B.M."/>
            <person name="Karbach L.E."/>
            <person name="Land M.L."/>
            <person name="Lapidus A."/>
            <person name="Larimer F.W."/>
            <person name="Mikhailova N."/>
            <person name="Pitluck S."/>
            <person name="Pierson B.K."/>
            <person name="Blankenship R.E."/>
        </authorList>
    </citation>
    <scope>NUCLEOTIDE SEQUENCE [LARGE SCALE GENOMIC DNA]</scope>
    <source>
        <strain evidence="11">ATCC 29366 / DSM 635 / J-10-fl</strain>
    </source>
</reference>
<evidence type="ECO:0000256" key="5">
    <source>
        <dbReference type="ARBA" id="ARBA00022729"/>
    </source>
</evidence>
<evidence type="ECO:0000256" key="1">
    <source>
        <dbReference type="ARBA" id="ARBA00004196"/>
    </source>
</evidence>
<evidence type="ECO:0000313" key="11">
    <source>
        <dbReference type="Proteomes" id="UP000002008"/>
    </source>
</evidence>
<dbReference type="Pfam" id="PF02415">
    <property type="entry name" value="Chlam_PMP"/>
    <property type="match status" value="2"/>
</dbReference>
<evidence type="ECO:0000256" key="3">
    <source>
        <dbReference type="ARBA" id="ARBA00004613"/>
    </source>
</evidence>
<dbReference type="InterPro" id="IPR011050">
    <property type="entry name" value="Pectin_lyase_fold/virulence"/>
</dbReference>
<dbReference type="Gene3D" id="2.160.20.10">
    <property type="entry name" value="Single-stranded right-handed beta-helix, Pectin lyase-like"/>
    <property type="match status" value="1"/>
</dbReference>
<dbReference type="GO" id="GO:0009279">
    <property type="term" value="C:cell outer membrane"/>
    <property type="evidence" value="ECO:0007669"/>
    <property type="project" value="UniProtKB-SubCell"/>
</dbReference>
<keyword evidence="4" id="KW-0964">Secreted</keyword>
<evidence type="ECO:0000256" key="6">
    <source>
        <dbReference type="ARBA" id="ARBA00023136"/>
    </source>
</evidence>
<dbReference type="Proteomes" id="UP000002008">
    <property type="component" value="Chromosome"/>
</dbReference>
<dbReference type="InterPro" id="IPR006626">
    <property type="entry name" value="PbH1"/>
</dbReference>
<dbReference type="InterPro" id="IPR003368">
    <property type="entry name" value="POMP_repeat"/>
</dbReference>
<organism evidence="10 11">
    <name type="scientific">Chloroflexus aurantiacus (strain ATCC 29366 / DSM 635 / J-10-fl)</name>
    <dbReference type="NCBI Taxonomy" id="324602"/>
    <lineage>
        <taxon>Bacteria</taxon>
        <taxon>Bacillati</taxon>
        <taxon>Chloroflexota</taxon>
        <taxon>Chloroflexia</taxon>
        <taxon>Chloroflexales</taxon>
        <taxon>Chloroflexineae</taxon>
        <taxon>Chloroflexaceae</taxon>
        <taxon>Chloroflexus</taxon>
    </lineage>
</organism>
<dbReference type="EnsemblBacteria" id="ABY33549">
    <property type="protein sequence ID" value="ABY33549"/>
    <property type="gene ID" value="Caur_0298"/>
</dbReference>
<dbReference type="Pfam" id="PF13229">
    <property type="entry name" value="Beta_helix"/>
    <property type="match status" value="1"/>
</dbReference>
<dbReference type="KEGG" id="cau:Caur_0298"/>
<dbReference type="NCBIfam" id="TIGR04214">
    <property type="entry name" value="CSLREA_Nterm"/>
    <property type="match status" value="1"/>
</dbReference>
<dbReference type="SUPFAM" id="SSF51126">
    <property type="entry name" value="Pectin lyase-like"/>
    <property type="match status" value="1"/>
</dbReference>
<dbReference type="AlphaFoldDB" id="A9WCY0"/>
<dbReference type="PATRIC" id="fig|324602.8.peg.349"/>
<protein>
    <submittedName>
        <fullName evidence="10">Polymorphic outer membrane protein</fullName>
    </submittedName>
</protein>
<dbReference type="PANTHER" id="PTHR11319">
    <property type="entry name" value="G PROTEIN-COUPLED RECEPTOR-RELATED"/>
    <property type="match status" value="1"/>
</dbReference>
<evidence type="ECO:0000256" key="4">
    <source>
        <dbReference type="ARBA" id="ARBA00022525"/>
    </source>
</evidence>
<evidence type="ECO:0000256" key="2">
    <source>
        <dbReference type="ARBA" id="ARBA00004442"/>
    </source>
</evidence>
<sequence>MTITRFPRMLALLIVMALIVGGLPVRSMYAAGFVVNSLGDTAMPTAGDGFCTLREAIASANNAGNGDCGPNSAADDTITFSVSGTITLAAVLPFIAGGAGALTIDGGGNIAISGGGSDQVLLINSDANLTLQRLTITNGYSLGFGGGIQNSGTLTVTNSVLSNNAAGFGAGIDNTGTLTITNSTFSNNAATTSGGGIYNAGTLTITNSSFSNNAATISGGGISNDTNGTLTITNNTLSNNMADYGAGIYNDTNGTLTITNSTLSNNIASNSGGGMYNSGTLTITNSTFSTNQTGAFDGGGIYNQGALTIANSTFSNNIATNGGGIYNANALTVTNSTFEGNTVSSSGGGIYNDTVGTLAITNSTFSNNGAPNGGGIGSTGTLTLNNTIIANSFGGDCRGSVASADHNLIENTGTNACNLTNGVNGNIIGQDPNLGTLAGTPAYFPLNTDSPAIDKGSNAICAAAPVNNQSQNGVTRPQDGNGDSSATCDIGSYELDVTPPTVTSITRADPNPTNAASVSFTVTFSEAVTGVDSNDFSLNPTGGVSGAGITGVSGAGSSYTVTVNTGTGSGTLGLTLVDNDSIVDVAGNPLAGLGAGNGNFTGESYTVDKGAPTVTAITRAGPNPTGAASVNFTVTFSEAVTGVDSGDFSLTTTDSLSGVGITGVSGSGSSYTVTVNTGTGSGTLRLDVPATATITDPSGNSLSSLPFTTGESYLVRSSFVYLPLVVKAP</sequence>
<evidence type="ECO:0000313" key="10">
    <source>
        <dbReference type="EMBL" id="ABY33549.1"/>
    </source>
</evidence>
<keyword evidence="7" id="KW-0998">Cell outer membrane</keyword>
<dbReference type="eggNOG" id="COG0823">
    <property type="taxonomic scope" value="Bacteria"/>
</dbReference>
<accession>A9WCY0</accession>
<feature type="domain" description="Right handed beta helix" evidence="8">
    <location>
        <begin position="112"/>
        <end position="237"/>
    </location>
</feature>
<keyword evidence="5" id="KW-0732">Signal</keyword>
<dbReference type="InterPro" id="IPR044048">
    <property type="entry name" value="Big_12"/>
</dbReference>
<dbReference type="InterPro" id="IPR026457">
    <property type="entry name" value="CSLREA_Nterm"/>
</dbReference>
<dbReference type="EMBL" id="CP000909">
    <property type="protein sequence ID" value="ABY33549.1"/>
    <property type="molecule type" value="Genomic_DNA"/>
</dbReference>
<dbReference type="PANTHER" id="PTHR11319:SF35">
    <property type="entry name" value="OUTER MEMBRANE PROTEIN PMPC-RELATED"/>
    <property type="match status" value="1"/>
</dbReference>
<comment type="subcellular location">
    <subcellularLocation>
        <location evidence="1">Cell envelope</location>
    </subcellularLocation>
    <subcellularLocation>
        <location evidence="2">Cell outer membrane</location>
    </subcellularLocation>
    <subcellularLocation>
        <location evidence="3">Secreted</location>
    </subcellularLocation>
</comment>
<dbReference type="InterPro" id="IPR012334">
    <property type="entry name" value="Pectin_lyas_fold"/>
</dbReference>
<dbReference type="NCBIfam" id="NF041518">
    <property type="entry name" value="choice_anch_Q"/>
    <property type="match status" value="1"/>
</dbReference>
<dbReference type="HOGENOM" id="CLU_334902_0_0_0"/>
<dbReference type="STRING" id="324602.Caur_0298"/>
<dbReference type="InterPro" id="IPR039448">
    <property type="entry name" value="Beta_helix"/>
</dbReference>
<dbReference type="Pfam" id="PF19078">
    <property type="entry name" value="Big_12"/>
    <property type="match status" value="1"/>
</dbReference>
<dbReference type="InterPro" id="IPR059226">
    <property type="entry name" value="Choice_anch_Q_dom"/>
</dbReference>
<dbReference type="RefSeq" id="WP_012256205.1">
    <property type="nucleotide sequence ID" value="NC_010175.1"/>
</dbReference>
<evidence type="ECO:0000256" key="7">
    <source>
        <dbReference type="ARBA" id="ARBA00023237"/>
    </source>
</evidence>
<dbReference type="InParanoid" id="A9WCY0"/>
<dbReference type="SMART" id="SM00710">
    <property type="entry name" value="PbH1"/>
    <property type="match status" value="7"/>
</dbReference>